<reference evidence="1" key="2">
    <citation type="submission" date="2020-11" db="EMBL/GenBank/DDBJ databases">
        <authorList>
            <person name="McCartney M.A."/>
            <person name="Auch B."/>
            <person name="Kono T."/>
            <person name="Mallez S."/>
            <person name="Becker A."/>
            <person name="Gohl D.M."/>
            <person name="Silverstein K.A.T."/>
            <person name="Koren S."/>
            <person name="Bechman K.B."/>
            <person name="Herman A."/>
            <person name="Abrahante J.E."/>
            <person name="Garbe J."/>
        </authorList>
    </citation>
    <scope>NUCLEOTIDE SEQUENCE</scope>
    <source>
        <strain evidence="1">Duluth1</strain>
        <tissue evidence="1">Whole animal</tissue>
    </source>
</reference>
<dbReference type="PANTHER" id="PTHR46844:SF1">
    <property type="entry name" value="SLR5058 PROTEIN"/>
    <property type="match status" value="1"/>
</dbReference>
<dbReference type="AlphaFoldDB" id="A0A9D4LFM7"/>
<proteinExistence type="predicted"/>
<reference evidence="1" key="1">
    <citation type="journal article" date="2019" name="bioRxiv">
        <title>The Genome of the Zebra Mussel, Dreissena polymorpha: A Resource for Invasive Species Research.</title>
        <authorList>
            <person name="McCartney M.A."/>
            <person name="Auch B."/>
            <person name="Kono T."/>
            <person name="Mallez S."/>
            <person name="Zhang Y."/>
            <person name="Obille A."/>
            <person name="Becker A."/>
            <person name="Abrahante J.E."/>
            <person name="Garbe J."/>
            <person name="Badalamenti J.P."/>
            <person name="Herman A."/>
            <person name="Mangelson H."/>
            <person name="Liachko I."/>
            <person name="Sullivan S."/>
            <person name="Sone E.D."/>
            <person name="Koren S."/>
            <person name="Silverstein K.A.T."/>
            <person name="Beckman K.B."/>
            <person name="Gohl D.M."/>
        </authorList>
    </citation>
    <scope>NUCLEOTIDE SEQUENCE</scope>
    <source>
        <strain evidence="1">Duluth1</strain>
        <tissue evidence="1">Whole animal</tissue>
    </source>
</reference>
<dbReference type="EMBL" id="JAIWYP010000003">
    <property type="protein sequence ID" value="KAH3857211.1"/>
    <property type="molecule type" value="Genomic_DNA"/>
</dbReference>
<gene>
    <name evidence="1" type="ORF">DPMN_099816</name>
</gene>
<accession>A0A9D4LFM7</accession>
<comment type="caution">
    <text evidence="1">The sequence shown here is derived from an EMBL/GenBank/DDBJ whole genome shotgun (WGS) entry which is preliminary data.</text>
</comment>
<sequence length="890" mass="101161">MQMIKTQLIDNICTEDEREEAKKLCLQIIKNDICLVIQDGLDEWPSDESLPSMTGIPKEKCIILTTSRPWKLSDERIKNSQIDILLEVEGISDTEAFSERILRCLLEESMDIKKSVKQFNIFVKSRNLESISSSPMLHALVLCTWVDDTAERLTGSSLCDLYTTLLDCLCKKATHDMSYFNKLNPPPVKNFEGSKYLKSNKAHIDSIAKAAFSFLFSNEKETSIVFSDVKLSDFLLPSAKEFALKSGLLTKRKSIKATDTTCRFVHKTFQEFLTAYHIANNADAVDDVVSDYLKRHCNSYLDISQMFIYQCGLNISAANKLSALMNEHIFDGNYYHIYRDLILSGYREAMANKNTPIHLHMSHFVFNYDNDAEELSHIWALNTSRAQSLAIALPSVSICAQDALSTRCQKSGPVSLPACDDPGSSTLTRKCWVEFSSSSCCVVLDLSWCHNLERMAIRCNATVQPSALVGLNRLKVLQLNKGCKCRALDLSHHEHLESIILQRGVTLLPLSVNNYKSLKRIEIYTTYNGLDLSLFENLSSIAISNAVKLLPKRPLIHNKQKLTRIALYGFKLNSVDNEANHTWCLLNGEDSVQCADYTPVLLNIACIDLREVTVSSNWLRSLLRTLLTLDHRVRCNLVNCIITSLDHEVKDWLPGSHIGSCAENAGSIPFEGINLKIETDLNKTCAIEVNNFWQICLCAIEVNNCLWETLHGLDVKNLSLSVIPIEFIQYFGSWNRIPHMSQCKPHMSQCIPHMPHLLESLTQLETLRLNLPGYIDLQIPPSLKHLIGSFKSLLPSQLRDLVNKLLTWTQSVECRLEFFCIAERDDLSQKIPREEYMSIKQNLEALENVKVKRFYIHEYRLRTKTWSICDLIGDDDDDAVDRLKAYLYSK</sequence>
<protein>
    <submittedName>
        <fullName evidence="1">Uncharacterized protein</fullName>
    </submittedName>
</protein>
<dbReference type="Proteomes" id="UP000828390">
    <property type="component" value="Unassembled WGS sequence"/>
</dbReference>
<keyword evidence="2" id="KW-1185">Reference proteome</keyword>
<dbReference type="PANTHER" id="PTHR46844">
    <property type="entry name" value="SLR5058 PROTEIN"/>
    <property type="match status" value="1"/>
</dbReference>
<evidence type="ECO:0000313" key="2">
    <source>
        <dbReference type="Proteomes" id="UP000828390"/>
    </source>
</evidence>
<evidence type="ECO:0000313" key="1">
    <source>
        <dbReference type="EMBL" id="KAH3857211.1"/>
    </source>
</evidence>
<organism evidence="1 2">
    <name type="scientific">Dreissena polymorpha</name>
    <name type="common">Zebra mussel</name>
    <name type="synonym">Mytilus polymorpha</name>
    <dbReference type="NCBI Taxonomy" id="45954"/>
    <lineage>
        <taxon>Eukaryota</taxon>
        <taxon>Metazoa</taxon>
        <taxon>Spiralia</taxon>
        <taxon>Lophotrochozoa</taxon>
        <taxon>Mollusca</taxon>
        <taxon>Bivalvia</taxon>
        <taxon>Autobranchia</taxon>
        <taxon>Heteroconchia</taxon>
        <taxon>Euheterodonta</taxon>
        <taxon>Imparidentia</taxon>
        <taxon>Neoheterodontei</taxon>
        <taxon>Myida</taxon>
        <taxon>Dreissenoidea</taxon>
        <taxon>Dreissenidae</taxon>
        <taxon>Dreissena</taxon>
    </lineage>
</organism>
<name>A0A9D4LFM7_DREPO</name>